<reference evidence="1 2" key="1">
    <citation type="journal article" date="2007" name="Proc. Natl. Acad. Sci. U.S.A.">
        <title>Independent sorting-out of thousands of duplicated gene pairs in two yeast species descended from a whole-genome duplication.</title>
        <authorList>
            <person name="Scannell D.R."/>
            <person name="Frank A.C."/>
            <person name="Conant G.C."/>
            <person name="Byrne K.P."/>
            <person name="Woolfit M."/>
            <person name="Wolfe K.H."/>
        </authorList>
    </citation>
    <scope>NUCLEOTIDE SEQUENCE [LARGE SCALE GENOMIC DNA]</scope>
    <source>
        <strain evidence="2">ATCC 22028 / DSM 70294 / BCRC 21397 / CBS 2163 / NBRC 10782 / NRRL Y-8283 / UCD 57-17</strain>
    </source>
</reference>
<dbReference type="RefSeq" id="XP_001646030.1">
    <property type="nucleotide sequence ID" value="XM_001645980.1"/>
</dbReference>
<dbReference type="GO" id="GO:0000776">
    <property type="term" value="C:kinetochore"/>
    <property type="evidence" value="ECO:0007669"/>
    <property type="project" value="EnsemblFungi"/>
</dbReference>
<name>A7THK6_VANPO</name>
<protein>
    <submittedName>
        <fullName evidence="1">Uncharacterized protein</fullName>
    </submittedName>
</protein>
<dbReference type="EMBL" id="DS480392">
    <property type="protein sequence ID" value="EDO18172.1"/>
    <property type="molecule type" value="Genomic_DNA"/>
</dbReference>
<dbReference type="InParanoid" id="A7THK6"/>
<dbReference type="GeneID" id="5546449"/>
<dbReference type="STRING" id="436907.A7THK6"/>
<proteinExistence type="predicted"/>
<dbReference type="Proteomes" id="UP000000267">
    <property type="component" value="Unassembled WGS sequence"/>
</dbReference>
<sequence>MEIQPLYESITEFVQEKAKTYKQQSIESLDGEIPQSIINLLRQELQEIHSKQLSKSKLDHLSKQVYDIEFQWKKDQVKNIIELIGDVPKYSLGSEIINNDLDNSGGVSLEKLMEDVLKLPKMAIADDENNTENEAMILTEYNNLKDELTKKSKIIQYGENELKVMKVELKELENLFKSIREFSNVSNNESDDHDVTGYMKSYNEKLESSLKEMQYLLEESIKTSTNSPERRKQLQELLEEIS</sequence>
<dbReference type="FunCoup" id="A7THK6">
    <property type="interactions" value="72"/>
</dbReference>
<dbReference type="OMA" id="YELENEW"/>
<dbReference type="KEGG" id="vpo:Kpol_543p1"/>
<dbReference type="PhylomeDB" id="A7THK6"/>
<organism evidence="2">
    <name type="scientific">Vanderwaltozyma polyspora (strain ATCC 22028 / DSM 70294 / BCRC 21397 / CBS 2163 / NBRC 10782 / NRRL Y-8283 / UCD 57-17)</name>
    <name type="common">Kluyveromyces polysporus</name>
    <dbReference type="NCBI Taxonomy" id="436907"/>
    <lineage>
        <taxon>Eukaryota</taxon>
        <taxon>Fungi</taxon>
        <taxon>Dikarya</taxon>
        <taxon>Ascomycota</taxon>
        <taxon>Saccharomycotina</taxon>
        <taxon>Saccharomycetes</taxon>
        <taxon>Saccharomycetales</taxon>
        <taxon>Saccharomycetaceae</taxon>
        <taxon>Vanderwaltozyma</taxon>
    </lineage>
</organism>
<dbReference type="AlphaFoldDB" id="A7THK6"/>
<gene>
    <name evidence="1" type="ORF">Kpol_543p1</name>
</gene>
<dbReference type="OrthoDB" id="4067856at2759"/>
<dbReference type="eggNOG" id="ENOG502S64F">
    <property type="taxonomic scope" value="Eukaryota"/>
</dbReference>
<evidence type="ECO:0000313" key="2">
    <source>
        <dbReference type="Proteomes" id="UP000000267"/>
    </source>
</evidence>
<keyword evidence="2" id="KW-1185">Reference proteome</keyword>
<evidence type="ECO:0000313" key="1">
    <source>
        <dbReference type="EMBL" id="EDO18172.1"/>
    </source>
</evidence>
<accession>A7THK6</accession>
<dbReference type="HOGENOM" id="CLU_101503_0_0_1"/>